<dbReference type="InterPro" id="IPR014043">
    <property type="entry name" value="Acyl_transferase_dom"/>
</dbReference>
<evidence type="ECO:0000313" key="13">
    <source>
        <dbReference type="EMBL" id="CEK11022.1"/>
    </source>
</evidence>
<dbReference type="InterPro" id="IPR036736">
    <property type="entry name" value="ACP-like_sf"/>
</dbReference>
<sequence>MREKVTNITLIDILKSRVETFPDKLVYTFLSDKEEYLITNAELLQKVRGVASCLLPKISSGSRAILLLQPSLDYIIAFLGCLMAGITAIPAYPPSNTRHTQRLYSVIADASASVMITTTPVSNQYCFENLQLFLIDHPEMVDIDEEKFPIITQDTLAFLQYTSGSTGNPKGVMISHGNILANANVISKLLNRSVRKVCSWLPPFHDMGLIGGILYPLTVDADVILMAPTRFLRKPFLWLKAISDHQVDTSPAPNFAYELCINTITEEEKAQLDLSHWRIALNGAEPVNAKTLEKFAQAFASCGFKAESCYPTYGMAETTLMVSGKKPTGKTVVLHVDKEALKRNEIKKVEDTYPSKISLVSCGKVDSDHKVNIIVPGTNQVLGFYEIGEITIAGPIVAQGYWNKPELSEQQFRLRLQNNEEFFLKTGDLGFKDENGELFITGRLKDLIIIRGQNIYPQDLEASVAESHRQLIPSGTAAFALESEEDYELVIVQEVHRHAKNFDEIFSAILKCCSEEFSILPSKIVFIQQSTLPKTSSGKVQRNLCKQALLNNELKIIAQWQRGFEQGPSDSGQSSQQIDELQRWMKQWLSSELKIDEQQIIPTINFAHYGIDSLKAVRFCVALEEKLKTKINPSLLWTYSTIEQLAGYLMGGLPENETVQLHNAHFEPIAIIGMSCRFPGQVDNPETFWQLLENGRDGITEIPSERWNIADYYDPKPATPGKMISRKGGFIDNIDKFDATLFNISSSEANEMDPQHRLLLELTWEALECSGIPPLSLDNTSSGVFVGISSNDYSHLKLNFYAQDVNGFYGLGNAHSAAAGRIAYFFGTRGQAFAVDTACSSSLVAVSNACRDLQTNSCDLAIAGGVNLILEPSLSISFSQAGMLSPDGKCQVFDANANGYVRSEGGGVVILKRLSDAKRDRNKILAVIKSAVVNSDGHSNGITAPSPVAQKELITKAIHLANLPIDAIGYVEAHGTGTRLGDPIEFNALKDIFATGSRETPLCIGSVKTNIGHLEAAAGMAGLIKTILILQHKKIPANLHFNQVNPLIDLDQIPARVPVNLESWETTATYPIRYAGVSSFGFTGTNAHLVLEEAPQSIEQPTTTPERPVHILTLSAHSQDALKAQRSNLLALLEHEKMLNLPSLCHSLNTERSHLDFRLAVYAQTVDELKINLQNASIQSMPPCGLKKIAFLFTGMGSQYSEMGKQLYRTQPVFKAEVDYCCRIVNEYFPECMQEVMFNPQKGTFLQESEYSQPALFILEYALARLWLHWGIKPTAVIGHSLGEYVAATIAGMMRIEDGLKLIVWRARLMQMQKPGAMLALVVDGNKAQELLKIVHNEIPDAILAIAAINSKTQTVFSGDMTAISRLESFCQTLKIKTTKLDVAHAFHSELMQPMIREFTQIANTITYSKPTMLVISNVTGKALESIDGHYWAEHVLAKVNFSVGINELIKENYTIFFEMGPQPVLLSFAMAHHPTPDEALWLTSLKKGQKDWDILSGTLVSIYRMGIDIDWFSFDNPYQIKPCPQVLPTYPFQRQRYWLPLDKSDNKRPEKDYLEQVLNKSVYQIGWEKLSSPMAIVNNKSELWLIFANEENTDTLEKMCSDLDNVIVVKPGEIYSENKNSVTLNPIDVSHFQQLLNNISLPFSVIYFWGFQKNKVSSLSNKEFNNFLQRACSGMLNLGQALATAKNINKIWVATSAALSPFKAEYMPLSMTLVGMCKTLVLEYPKLDCQLVDFESGATGEEVANHLLQLIGRNYEELVIAVSQNNYYAQRLDDYTLKLSRNKVINAEASYLITGGFGGIGFTLCQWLIQQGARFIVLLGRRELNGIQEQLDTLVTAGVTISYFQADVSNFKQLKNTLLSVQQKMPAIEGIFHTAGVLADSLWLSLNWTHFEDVFQAKIQGSWNLHCLSIELKLNLRHFILFSSISSLLGSSGQANYAAANAFLDGLAHYRHQLDLPALAINFGPWERLGMTRRQNQSWLEVGIQNIPVQEGMATLEAMMSSSATELCLLPHTVSENKLRAFPRSHRKLLSRIVQTEKIQKVNDEPWQNLKDLSKEEQLLYINDVLFTAIQKILHLPENKPITGDNTLLSLGMDSLLAVDLLHKLKAKLPPEVNLTAQVLLYENHSIYTLIEVIQQQLSSVKQTRSDSNVLMPPNSQFMQLSLQQVRIWRHIQQQPDNPAYVVSYSLELNGIIDADILEQSIQAVINRHDMLRCSFHSYLGNIFQYCHEKVAFNLDRLDFSKLSDEEHDLYIEKQLRQVGHQQFDLAQAPLFKSTLIQCARERALLTVNISHLLTDGASSLIVLQDILHFYHLYLTHSYTSLPAAVPYQCFINWQLLNLVNGNYQHYANFWREKLKNFNPPQLPVDKERQMSMTPQVGSKEIIPVTIRQLKALQHMVKQNQTTIATVLLAIYGLLLTNMANTTHAFVTVLVSGRDLEDYKTTVGNIANEVPSILHCKPEYSFIEFIHKIQDDFAKSLPYQYFQPEQMVELDLPVPDTSFDFQVLQPEQFDVGFSMKPVCLKQPNIPLWGEKPRKLSLKWTYDGSLSGYIKYRSDLYNTETIVDFVQQFLKVLAEIIKNPTITCKELIALSKEIRVWKG</sequence>
<dbReference type="SMART" id="SM00823">
    <property type="entry name" value="PKS_PP"/>
    <property type="match status" value="2"/>
</dbReference>
<evidence type="ECO:0000256" key="8">
    <source>
        <dbReference type="ARBA" id="ARBA00022832"/>
    </source>
</evidence>
<keyword evidence="8" id="KW-0276">Fatty acid metabolism</keyword>
<dbReference type="Gene3D" id="3.40.366.10">
    <property type="entry name" value="Malonyl-Coenzyme A Acyl Carrier Protein, domain 2"/>
    <property type="match status" value="1"/>
</dbReference>
<dbReference type="InterPro" id="IPR001242">
    <property type="entry name" value="Condensation_dom"/>
</dbReference>
<dbReference type="InterPro" id="IPR023213">
    <property type="entry name" value="CAT-like_dom_sf"/>
</dbReference>
<dbReference type="InterPro" id="IPR009081">
    <property type="entry name" value="PP-bd_ACP"/>
</dbReference>
<name>A0A0A8UV81_LEGHA</name>
<dbReference type="SUPFAM" id="SSF53901">
    <property type="entry name" value="Thiolase-like"/>
    <property type="match status" value="1"/>
</dbReference>
<feature type="domain" description="Carrier" evidence="11">
    <location>
        <begin position="2061"/>
        <end position="2139"/>
    </location>
</feature>
<dbReference type="InterPro" id="IPR014031">
    <property type="entry name" value="Ketoacyl_synth_C"/>
</dbReference>
<dbReference type="SMART" id="SM00825">
    <property type="entry name" value="PKS_KS"/>
    <property type="match status" value="1"/>
</dbReference>
<dbReference type="InterPro" id="IPR050091">
    <property type="entry name" value="PKS_NRPS_Biosynth_Enz"/>
</dbReference>
<dbReference type="SMART" id="SM00827">
    <property type="entry name" value="PKS_AT"/>
    <property type="match status" value="1"/>
</dbReference>
<dbReference type="InterPro" id="IPR001227">
    <property type="entry name" value="Ac_transferase_dom_sf"/>
</dbReference>
<dbReference type="GO" id="GO:0006633">
    <property type="term" value="P:fatty acid biosynthetic process"/>
    <property type="evidence" value="ECO:0007669"/>
    <property type="project" value="UniProtKB-UniPathway"/>
</dbReference>
<evidence type="ECO:0000256" key="7">
    <source>
        <dbReference type="ARBA" id="ARBA00022679"/>
    </source>
</evidence>
<comment type="pathway">
    <text evidence="2">Lipid metabolism; fatty acid biosynthesis.</text>
</comment>
<comment type="cofactor">
    <cofactor evidence="1">
        <name>pantetheine 4'-phosphate</name>
        <dbReference type="ChEBI" id="CHEBI:47942"/>
    </cofactor>
</comment>
<dbReference type="OrthoDB" id="9778690at2"/>
<comment type="function">
    <text evidence="10">Involved in production of the polyketide antibiotic thailandamide.</text>
</comment>
<dbReference type="SMART" id="SM01294">
    <property type="entry name" value="PKS_PP_betabranch"/>
    <property type="match status" value="1"/>
</dbReference>
<dbReference type="PROSITE" id="PS00012">
    <property type="entry name" value="PHOSPHOPANTETHEINE"/>
    <property type="match status" value="1"/>
</dbReference>
<evidence type="ECO:0000256" key="1">
    <source>
        <dbReference type="ARBA" id="ARBA00001957"/>
    </source>
</evidence>
<dbReference type="GO" id="GO:0004312">
    <property type="term" value="F:fatty acid synthase activity"/>
    <property type="evidence" value="ECO:0007669"/>
    <property type="project" value="TreeGrafter"/>
</dbReference>
<protein>
    <submittedName>
        <fullName evidence="13">Beta-ketoacyl synthase</fullName>
    </submittedName>
</protein>
<dbReference type="Pfam" id="PF00698">
    <property type="entry name" value="Acyl_transf_1"/>
    <property type="match status" value="1"/>
</dbReference>
<dbReference type="CDD" id="cd00833">
    <property type="entry name" value="PKS"/>
    <property type="match status" value="1"/>
</dbReference>
<dbReference type="InterPro" id="IPR042099">
    <property type="entry name" value="ANL_N_sf"/>
</dbReference>
<dbReference type="Pfam" id="PF02801">
    <property type="entry name" value="Ketoacyl-synt_C"/>
    <property type="match status" value="1"/>
</dbReference>
<dbReference type="SUPFAM" id="SSF55048">
    <property type="entry name" value="Probable ACP-binding domain of malonyl-CoA ACP transacylase"/>
    <property type="match status" value="1"/>
</dbReference>
<dbReference type="Gene3D" id="3.30.300.30">
    <property type="match status" value="1"/>
</dbReference>
<dbReference type="InterPro" id="IPR013968">
    <property type="entry name" value="PKS_KR"/>
</dbReference>
<keyword evidence="5" id="KW-0596">Phosphopantetheine</keyword>
<keyword evidence="6" id="KW-0597">Phosphoprotein</keyword>
<dbReference type="Gene3D" id="3.30.559.30">
    <property type="entry name" value="Nonribosomal peptide synthetase, condensation domain"/>
    <property type="match status" value="1"/>
</dbReference>
<dbReference type="Gene3D" id="3.40.47.10">
    <property type="match status" value="1"/>
</dbReference>
<comment type="similarity">
    <text evidence="3">Belongs to the ATP-dependent AMP-binding enzyme family.</text>
</comment>
<dbReference type="GO" id="GO:0005886">
    <property type="term" value="C:plasma membrane"/>
    <property type="evidence" value="ECO:0007669"/>
    <property type="project" value="TreeGrafter"/>
</dbReference>
<dbReference type="RefSeq" id="WP_052673660.1">
    <property type="nucleotide sequence ID" value="NZ_LN681225.1"/>
</dbReference>
<dbReference type="SUPFAM" id="SSF52777">
    <property type="entry name" value="CoA-dependent acyltransferases"/>
    <property type="match status" value="2"/>
</dbReference>
<dbReference type="GO" id="GO:0005737">
    <property type="term" value="C:cytoplasm"/>
    <property type="evidence" value="ECO:0007669"/>
    <property type="project" value="TreeGrafter"/>
</dbReference>
<evidence type="ECO:0000256" key="9">
    <source>
        <dbReference type="ARBA" id="ARBA00023098"/>
    </source>
</evidence>
<evidence type="ECO:0000256" key="5">
    <source>
        <dbReference type="ARBA" id="ARBA00022450"/>
    </source>
</evidence>
<dbReference type="InterPro" id="IPR014030">
    <property type="entry name" value="Ketoacyl_synth_N"/>
</dbReference>
<dbReference type="EMBL" id="LN681225">
    <property type="protein sequence ID" value="CEK11022.1"/>
    <property type="molecule type" value="Genomic_DNA"/>
</dbReference>
<accession>A0A0A8UV81</accession>
<dbReference type="SUPFAM" id="SSF51735">
    <property type="entry name" value="NAD(P)-binding Rossmann-fold domains"/>
    <property type="match status" value="2"/>
</dbReference>
<evidence type="ECO:0000259" key="11">
    <source>
        <dbReference type="PROSITE" id="PS50075"/>
    </source>
</evidence>
<evidence type="ECO:0000256" key="10">
    <source>
        <dbReference type="ARBA" id="ARBA00054155"/>
    </source>
</evidence>
<dbReference type="InterPro" id="IPR036291">
    <property type="entry name" value="NAD(P)-bd_dom_sf"/>
</dbReference>
<evidence type="ECO:0000256" key="2">
    <source>
        <dbReference type="ARBA" id="ARBA00005194"/>
    </source>
</evidence>
<evidence type="ECO:0000256" key="4">
    <source>
        <dbReference type="ARBA" id="ARBA00006484"/>
    </source>
</evidence>
<dbReference type="GO" id="GO:0031177">
    <property type="term" value="F:phosphopantetheine binding"/>
    <property type="evidence" value="ECO:0007669"/>
    <property type="project" value="InterPro"/>
</dbReference>
<dbReference type="Gene3D" id="3.30.70.3290">
    <property type="match status" value="1"/>
</dbReference>
<comment type="similarity">
    <text evidence="4">Belongs to the short-chain dehydrogenases/reductases (SDR) family.</text>
</comment>
<dbReference type="InterPro" id="IPR000873">
    <property type="entry name" value="AMP-dep_synth/lig_dom"/>
</dbReference>
<dbReference type="FunFam" id="3.40.47.10:FF:000019">
    <property type="entry name" value="Polyketide synthase type I"/>
    <property type="match status" value="1"/>
</dbReference>
<dbReference type="SUPFAM" id="SSF52151">
    <property type="entry name" value="FabD/lysophospholipase-like"/>
    <property type="match status" value="1"/>
</dbReference>
<keyword evidence="14" id="KW-1185">Reference proteome</keyword>
<dbReference type="HOGENOM" id="CLU_000022_71_0_6"/>
<dbReference type="InterPro" id="IPR025110">
    <property type="entry name" value="AMP-bd_C"/>
</dbReference>
<dbReference type="Pfam" id="PF00109">
    <property type="entry name" value="ketoacyl-synt"/>
    <property type="match status" value="1"/>
</dbReference>
<dbReference type="UniPathway" id="UPA00094"/>
<dbReference type="Gene3D" id="3.30.559.10">
    <property type="entry name" value="Chloramphenicol acetyltransferase-like domain"/>
    <property type="match status" value="1"/>
</dbReference>
<dbReference type="Pfam" id="PF23024">
    <property type="entry name" value="AMP-dom_DIP2-like"/>
    <property type="match status" value="1"/>
</dbReference>
<dbReference type="STRING" id="449.LHA_1995"/>
<dbReference type="InterPro" id="IPR018201">
    <property type="entry name" value="Ketoacyl_synth_AS"/>
</dbReference>
<evidence type="ECO:0000259" key="12">
    <source>
        <dbReference type="PROSITE" id="PS52004"/>
    </source>
</evidence>
<feature type="domain" description="Ketosynthase family 3 (KS3)" evidence="12">
    <location>
        <begin position="666"/>
        <end position="1093"/>
    </location>
</feature>
<organism evidence="13 14">
    <name type="scientific">Legionella hackeliae</name>
    <dbReference type="NCBI Taxonomy" id="449"/>
    <lineage>
        <taxon>Bacteria</taxon>
        <taxon>Pseudomonadati</taxon>
        <taxon>Pseudomonadota</taxon>
        <taxon>Gammaproteobacteria</taxon>
        <taxon>Legionellales</taxon>
        <taxon>Legionellaceae</taxon>
        <taxon>Legionella</taxon>
    </lineage>
</organism>
<keyword evidence="7" id="KW-0808">Transferase</keyword>
<dbReference type="SUPFAM" id="SSF56801">
    <property type="entry name" value="Acetyl-CoA synthetase-like"/>
    <property type="match status" value="1"/>
</dbReference>
<dbReference type="PROSITE" id="PS00455">
    <property type="entry name" value="AMP_BINDING"/>
    <property type="match status" value="1"/>
</dbReference>
<dbReference type="InterPro" id="IPR057326">
    <property type="entry name" value="KR_dom"/>
</dbReference>
<dbReference type="InterPro" id="IPR016035">
    <property type="entry name" value="Acyl_Trfase/lysoPLipase"/>
</dbReference>
<evidence type="ECO:0000256" key="6">
    <source>
        <dbReference type="ARBA" id="ARBA00022553"/>
    </source>
</evidence>
<dbReference type="InterPro" id="IPR006162">
    <property type="entry name" value="Ppantetheine_attach_site"/>
</dbReference>
<dbReference type="Pfam" id="PF00501">
    <property type="entry name" value="AMP-binding"/>
    <property type="match status" value="1"/>
</dbReference>
<dbReference type="InterPro" id="IPR016036">
    <property type="entry name" value="Malonyl_transacylase_ACP-bd"/>
</dbReference>
<dbReference type="InterPro" id="IPR020841">
    <property type="entry name" value="PKS_Beta-ketoAc_synthase_dom"/>
</dbReference>
<dbReference type="InterPro" id="IPR016039">
    <property type="entry name" value="Thiolase-like"/>
</dbReference>
<dbReference type="Pfam" id="PF21394">
    <property type="entry name" value="Beta-ketacyl_N"/>
    <property type="match status" value="1"/>
</dbReference>
<dbReference type="PROSITE" id="PS52004">
    <property type="entry name" value="KS3_2"/>
    <property type="match status" value="1"/>
</dbReference>
<dbReference type="SMART" id="SM00822">
    <property type="entry name" value="PKS_KR"/>
    <property type="match status" value="1"/>
</dbReference>
<dbReference type="Pfam" id="PF00550">
    <property type="entry name" value="PP-binding"/>
    <property type="match status" value="2"/>
</dbReference>
<dbReference type="FunFam" id="3.40.50.12780:FF:000013">
    <property type="entry name" value="Long-chain-fatty-acid--AMP ligase FadD32"/>
    <property type="match status" value="1"/>
</dbReference>
<evidence type="ECO:0000313" key="14">
    <source>
        <dbReference type="Proteomes" id="UP000032803"/>
    </source>
</evidence>
<dbReference type="InterPro" id="IPR020845">
    <property type="entry name" value="AMP-binding_CS"/>
</dbReference>
<dbReference type="KEGG" id="lha:LHA_1995"/>
<dbReference type="Pfam" id="PF00668">
    <property type="entry name" value="Condensation"/>
    <property type="match status" value="1"/>
</dbReference>
<dbReference type="InterPro" id="IPR049490">
    <property type="entry name" value="C883_1060-like_KR_N"/>
</dbReference>
<dbReference type="PANTHER" id="PTHR43775:SF51">
    <property type="entry name" value="INACTIVE PHENOLPHTHIOCEROL SYNTHESIS POLYKETIDE SYNTHASE TYPE I PKS1-RELATED"/>
    <property type="match status" value="1"/>
</dbReference>
<dbReference type="PANTHER" id="PTHR43775">
    <property type="entry name" value="FATTY ACID SYNTHASE"/>
    <property type="match status" value="1"/>
</dbReference>
<dbReference type="InterPro" id="IPR040097">
    <property type="entry name" value="FAAL/FAAC"/>
</dbReference>
<dbReference type="Gene3D" id="3.40.50.12780">
    <property type="entry name" value="N-terminal domain of ligase-like"/>
    <property type="match status" value="1"/>
</dbReference>
<dbReference type="PROSITE" id="PS00606">
    <property type="entry name" value="KS3_1"/>
    <property type="match status" value="1"/>
</dbReference>
<dbReference type="CDD" id="cd05931">
    <property type="entry name" value="FAAL"/>
    <property type="match status" value="1"/>
</dbReference>
<dbReference type="SUPFAM" id="SSF47336">
    <property type="entry name" value="ACP-like"/>
    <property type="match status" value="2"/>
</dbReference>
<dbReference type="GO" id="GO:0004315">
    <property type="term" value="F:3-oxoacyl-[acyl-carrier-protein] synthase activity"/>
    <property type="evidence" value="ECO:0007669"/>
    <property type="project" value="InterPro"/>
</dbReference>
<dbReference type="PATRIC" id="fig|449.7.peg.2151"/>
<dbReference type="PROSITE" id="PS50075">
    <property type="entry name" value="CARRIER"/>
    <property type="match status" value="2"/>
</dbReference>
<proteinExistence type="inferred from homology"/>
<keyword evidence="9" id="KW-0443">Lipid metabolism</keyword>
<dbReference type="GO" id="GO:0071770">
    <property type="term" value="P:DIM/DIP cell wall layer assembly"/>
    <property type="evidence" value="ECO:0007669"/>
    <property type="project" value="TreeGrafter"/>
</dbReference>
<evidence type="ECO:0000256" key="3">
    <source>
        <dbReference type="ARBA" id="ARBA00006432"/>
    </source>
</evidence>
<dbReference type="Gene3D" id="1.10.1200.10">
    <property type="entry name" value="ACP-like"/>
    <property type="match status" value="2"/>
</dbReference>
<dbReference type="InterPro" id="IPR045851">
    <property type="entry name" value="AMP-bd_C_sf"/>
</dbReference>
<gene>
    <name evidence="13" type="ORF">LHA_1995</name>
</gene>
<dbReference type="Pfam" id="PF16197">
    <property type="entry name" value="KAsynt_C_assoc"/>
    <property type="match status" value="1"/>
</dbReference>
<reference evidence="14" key="1">
    <citation type="submission" date="2014-09" db="EMBL/GenBank/DDBJ databases">
        <authorList>
            <person name="Gomez-Valero L."/>
        </authorList>
    </citation>
    <scope>NUCLEOTIDE SEQUENCE [LARGE SCALE GENOMIC DNA]</scope>
    <source>
        <strain evidence="14">ATCC35250</strain>
    </source>
</reference>
<dbReference type="Gene3D" id="3.40.50.720">
    <property type="entry name" value="NAD(P)-binding Rossmann-like Domain"/>
    <property type="match status" value="1"/>
</dbReference>
<dbReference type="Proteomes" id="UP000032803">
    <property type="component" value="Chromosome I"/>
</dbReference>
<feature type="domain" description="Carrier" evidence="11">
    <location>
        <begin position="576"/>
        <end position="653"/>
    </location>
</feature>
<dbReference type="InterPro" id="IPR020806">
    <property type="entry name" value="PKS_PP-bd"/>
</dbReference>
<dbReference type="Pfam" id="PF08659">
    <property type="entry name" value="KR"/>
    <property type="match status" value="1"/>
</dbReference>
<dbReference type="InterPro" id="IPR032821">
    <property type="entry name" value="PKS_assoc"/>
</dbReference>